<organism evidence="1 2">
    <name type="scientific">Mesorhabditis spiculigera</name>
    <dbReference type="NCBI Taxonomy" id="96644"/>
    <lineage>
        <taxon>Eukaryota</taxon>
        <taxon>Metazoa</taxon>
        <taxon>Ecdysozoa</taxon>
        <taxon>Nematoda</taxon>
        <taxon>Chromadorea</taxon>
        <taxon>Rhabditida</taxon>
        <taxon>Rhabditina</taxon>
        <taxon>Rhabditomorpha</taxon>
        <taxon>Rhabditoidea</taxon>
        <taxon>Rhabditidae</taxon>
        <taxon>Mesorhabditinae</taxon>
        <taxon>Mesorhabditis</taxon>
    </lineage>
</organism>
<keyword evidence="2" id="KW-1185">Reference proteome</keyword>
<dbReference type="EMBL" id="CATQJA010002654">
    <property type="protein sequence ID" value="CAJ0578604.1"/>
    <property type="molecule type" value="Genomic_DNA"/>
</dbReference>
<dbReference type="InterPro" id="IPR011989">
    <property type="entry name" value="ARM-like"/>
</dbReference>
<proteinExistence type="predicted"/>
<sequence>MNGEMCRELLDLVCEFQSPHTSHIRVMQLDQLFSEYAKDTPPSEQIQAYSTLLQQKEHPSAKLFGALRLHKCIASHHTLLVENASEMLRSLYDFVAADLKTCHGKQSKAISESEMSIIAIIGMATCPDLWEESIDDILKAFEDDETMRIGMLYQFVSQYLDYAGPNRAEVKKRLLHYREDCALQLLNYLHMGILTESGCDLSKQCLECFEIFFNLTGHLLLELSQFVSRLENVVVKDENSMTILLGVAEILSTADDMVCCPNLVMKIMRVLENNVIKSARVILLASNSCPDDFVAFTHFMEWALNIATTPGIYAINEDISDMADNCLLFIHEEYSTLCESTSIASFDSQKKIKHYLAEIYARLAVSISEKTAYPSQDYEAKFSLESFEQFEKYREQRSLLLDACYWFMGESFVSFLNDQFMKHANEGNWNRAEASYYLLGILFPRIDDALSKSTIEAIFCGFSRIAQLPDGKTGLVFSNTLLALMYEMVDDICEYDEQYNSVRLALNLGVMTSRHGTVRSELTRFLARMVPRCTPNSLQQHAEALFGYCFDIYKNDNSTEHVRLQALQIIVNLLIRSERHTEPFVTLLNVIREATSADHDAERQFAFKLHSYCRVFETLGKQDRLIVPVISEYFEIIASLLHGPRSKMSDEALEGVIAAFRALTEKELTGHYESFYQIIDLTMKNHFDQVCRLIEFIFMKCGNEHANLVHRMLLWVRTWATLPKDENLAELFYKTIRKHARPILLAPESQPDGSELLVHFFDYFLQTLYPPHDSSRNVRLNKASHRGILSCFELIETNAVLYDKIRTNLPTLIELSLNPFDTRFFRDVTTQYFQLFLRYFKEPTINYVEQIPGDWMLKSVCRCTPDPKKINTAVVQWLLKGPHRHM</sequence>
<reference evidence="1" key="1">
    <citation type="submission" date="2023-06" db="EMBL/GenBank/DDBJ databases">
        <authorList>
            <person name="Delattre M."/>
        </authorList>
    </citation>
    <scope>NUCLEOTIDE SEQUENCE</scope>
    <source>
        <strain evidence="1">AF72</strain>
    </source>
</reference>
<accession>A0AA36D283</accession>
<dbReference type="InterPro" id="IPR016024">
    <property type="entry name" value="ARM-type_fold"/>
</dbReference>
<dbReference type="Gene3D" id="1.25.10.10">
    <property type="entry name" value="Leucine-rich Repeat Variant"/>
    <property type="match status" value="1"/>
</dbReference>
<feature type="non-terminal residue" evidence="1">
    <location>
        <position position="1"/>
    </location>
</feature>
<evidence type="ECO:0008006" key="3">
    <source>
        <dbReference type="Google" id="ProtNLM"/>
    </source>
</evidence>
<dbReference type="Proteomes" id="UP001177023">
    <property type="component" value="Unassembled WGS sequence"/>
</dbReference>
<dbReference type="SUPFAM" id="SSF48371">
    <property type="entry name" value="ARM repeat"/>
    <property type="match status" value="1"/>
</dbReference>
<gene>
    <name evidence="1" type="ORF">MSPICULIGERA_LOCUS16849</name>
</gene>
<evidence type="ECO:0000313" key="2">
    <source>
        <dbReference type="Proteomes" id="UP001177023"/>
    </source>
</evidence>
<dbReference type="AlphaFoldDB" id="A0AA36D283"/>
<evidence type="ECO:0000313" key="1">
    <source>
        <dbReference type="EMBL" id="CAJ0578604.1"/>
    </source>
</evidence>
<name>A0AA36D283_9BILA</name>
<comment type="caution">
    <text evidence="1">The sequence shown here is derived from an EMBL/GenBank/DDBJ whole genome shotgun (WGS) entry which is preliminary data.</text>
</comment>
<protein>
    <recommendedName>
        <fullName evidence="3">Exportin-1/Importin-beta-like domain-containing protein</fullName>
    </recommendedName>
</protein>